<name>A0A7S3K2G7_9STRA</name>
<organism evidence="1">
    <name type="scientific">Aureoumbra lagunensis</name>
    <dbReference type="NCBI Taxonomy" id="44058"/>
    <lineage>
        <taxon>Eukaryota</taxon>
        <taxon>Sar</taxon>
        <taxon>Stramenopiles</taxon>
        <taxon>Ochrophyta</taxon>
        <taxon>Pelagophyceae</taxon>
        <taxon>Pelagomonadales</taxon>
        <taxon>Aureoumbra</taxon>
    </lineage>
</organism>
<dbReference type="AlphaFoldDB" id="A0A7S3K2G7"/>
<proteinExistence type="predicted"/>
<sequence length="122" mass="13706">MRARARKRIFQEAQNIQSIMNLPQPQSQVGPTHQLSSAVNGTASEIESGDGTNAMQSHFIYQLSYGKSSSVWRRCRNLKFSLSQLSTLERREQWGEVFPSTCYCICTNPALPRGALACHEND</sequence>
<protein>
    <submittedName>
        <fullName evidence="1">Uncharacterized protein</fullName>
    </submittedName>
</protein>
<accession>A0A7S3K2G7</accession>
<gene>
    <name evidence="1" type="ORF">ALAG00032_LOCUS12170</name>
</gene>
<reference evidence="1" key="1">
    <citation type="submission" date="2021-01" db="EMBL/GenBank/DDBJ databases">
        <authorList>
            <person name="Corre E."/>
            <person name="Pelletier E."/>
            <person name="Niang G."/>
            <person name="Scheremetjew M."/>
            <person name="Finn R."/>
            <person name="Kale V."/>
            <person name="Holt S."/>
            <person name="Cochrane G."/>
            <person name="Meng A."/>
            <person name="Brown T."/>
            <person name="Cohen L."/>
        </authorList>
    </citation>
    <scope>NUCLEOTIDE SEQUENCE</scope>
    <source>
        <strain evidence="1">CCMP1510</strain>
    </source>
</reference>
<evidence type="ECO:0000313" key="1">
    <source>
        <dbReference type="EMBL" id="CAE0371388.1"/>
    </source>
</evidence>
<dbReference type="EMBL" id="HBIJ01018468">
    <property type="protein sequence ID" value="CAE0371388.1"/>
    <property type="molecule type" value="Transcribed_RNA"/>
</dbReference>